<evidence type="ECO:0000256" key="6">
    <source>
        <dbReference type="SAM" id="MobiDB-lite"/>
    </source>
</evidence>
<evidence type="ECO:0000256" key="4">
    <source>
        <dbReference type="ARBA" id="ARBA00022840"/>
    </source>
</evidence>
<feature type="region of interest" description="Disordered" evidence="6">
    <location>
        <begin position="256"/>
        <end position="282"/>
    </location>
</feature>
<feature type="compositionally biased region" description="Polar residues" evidence="6">
    <location>
        <begin position="534"/>
        <end position="547"/>
    </location>
</feature>
<feature type="compositionally biased region" description="Basic and acidic residues" evidence="6">
    <location>
        <begin position="266"/>
        <end position="277"/>
    </location>
</feature>
<evidence type="ECO:0000256" key="2">
    <source>
        <dbReference type="ARBA" id="ARBA00022729"/>
    </source>
</evidence>
<keyword evidence="5" id="KW-0325">Glycoprotein</keyword>
<dbReference type="Proteomes" id="UP000604825">
    <property type="component" value="Unassembled WGS sequence"/>
</dbReference>
<dbReference type="AlphaFoldDB" id="A0A811P2W2"/>
<dbReference type="Gene3D" id="1.10.510.10">
    <property type="entry name" value="Transferase(Phosphotransferase) domain 1"/>
    <property type="match status" value="1"/>
</dbReference>
<reference evidence="9" key="1">
    <citation type="submission" date="2020-10" db="EMBL/GenBank/DDBJ databases">
        <authorList>
            <person name="Han B."/>
            <person name="Lu T."/>
            <person name="Zhao Q."/>
            <person name="Huang X."/>
            <person name="Zhao Y."/>
        </authorList>
    </citation>
    <scope>NUCLEOTIDE SEQUENCE</scope>
</reference>
<dbReference type="PROSITE" id="PS00108">
    <property type="entry name" value="PROTEIN_KINASE_ST"/>
    <property type="match status" value="1"/>
</dbReference>
<dbReference type="PANTHER" id="PTHR46008:SF56">
    <property type="entry name" value="OS01G0136800 PROTEIN"/>
    <property type="match status" value="1"/>
</dbReference>
<dbReference type="InterPro" id="IPR008271">
    <property type="entry name" value="Ser/Thr_kinase_AS"/>
</dbReference>
<sequence>MQTAVVAVVALLLPLSALLRLGCLATATAAADTNRTSSGNDTSCAPARCGGLNITYPFSLAGVHPLECGYPDLGLTCDDAAAGRAYLSRTFRVNLYRVLSISYDNRSMLVAVETAFSGYGACRIPDFNVSSGLGLFPVNVSATNRDDLNFVYNCKIPRNELLTGPCAKHAVGAYISERPGDVESSRPQWVQANCSSASVPVRGFQDGMNLTRESVYESLISDGFLLDWPTLGDCDACKLKGGQCRFFELSFQCVNSSTSSRGGTNCRRDSAGRERGGGEAAVQEQLQERAAVPERGGDPVAAAPPEPGDALRLHLAAQQPRPAPRLRTASALEYLHGVEPHQVVHRDVKTNNILLDEAFHVKVADFGLSRLFPAHATHVSTAPQGTPGYVDPMYHQCYQLTDKSDVYSFGVVLVELISSRPAVDMSRARAGGGGDVNLASMAVHMIQCDEIDRLVDPRIGYRTDGGTKRAVDLVAEMAFRCLQPEQDVRPPIGEVLDALREAQRVEQDGCAVKAKDDMGLLKKSRDGSPDSVMYQWTSPSTTTHNSS</sequence>
<keyword evidence="3" id="KW-0547">Nucleotide-binding</keyword>
<evidence type="ECO:0000256" key="3">
    <source>
        <dbReference type="ARBA" id="ARBA00022741"/>
    </source>
</evidence>
<dbReference type="Pfam" id="PF13947">
    <property type="entry name" value="GUB_WAK_bind"/>
    <property type="match status" value="1"/>
</dbReference>
<feature type="domain" description="Protein kinase" evidence="8">
    <location>
        <begin position="125"/>
        <end position="505"/>
    </location>
</feature>
<feature type="compositionally biased region" description="Basic and acidic residues" evidence="6">
    <location>
        <begin position="516"/>
        <end position="528"/>
    </location>
</feature>
<evidence type="ECO:0000313" key="9">
    <source>
        <dbReference type="EMBL" id="CAD6232553.1"/>
    </source>
</evidence>
<comment type="subcellular location">
    <subcellularLocation>
        <location evidence="1">Membrane</location>
        <topology evidence="1">Single-pass membrane protein</topology>
    </subcellularLocation>
</comment>
<dbReference type="GO" id="GO:0016020">
    <property type="term" value="C:membrane"/>
    <property type="evidence" value="ECO:0007669"/>
    <property type="project" value="UniProtKB-SubCell"/>
</dbReference>
<dbReference type="EMBL" id="CAJGYO010000005">
    <property type="protein sequence ID" value="CAD6232553.1"/>
    <property type="molecule type" value="Genomic_DNA"/>
</dbReference>
<evidence type="ECO:0000256" key="7">
    <source>
        <dbReference type="SAM" id="SignalP"/>
    </source>
</evidence>
<protein>
    <recommendedName>
        <fullName evidence="8">Protein kinase domain-containing protein</fullName>
    </recommendedName>
</protein>
<keyword evidence="10" id="KW-1185">Reference proteome</keyword>
<gene>
    <name evidence="9" type="ORF">NCGR_LOCUS22213</name>
</gene>
<feature type="chain" id="PRO_5033053325" description="Protein kinase domain-containing protein" evidence="7">
    <location>
        <begin position="31"/>
        <end position="547"/>
    </location>
</feature>
<dbReference type="GO" id="GO:0030247">
    <property type="term" value="F:polysaccharide binding"/>
    <property type="evidence" value="ECO:0007669"/>
    <property type="project" value="InterPro"/>
</dbReference>
<dbReference type="SUPFAM" id="SSF56112">
    <property type="entry name" value="Protein kinase-like (PK-like)"/>
    <property type="match status" value="1"/>
</dbReference>
<dbReference type="GO" id="GO:0004672">
    <property type="term" value="F:protein kinase activity"/>
    <property type="evidence" value="ECO:0007669"/>
    <property type="project" value="InterPro"/>
</dbReference>
<proteinExistence type="predicted"/>
<evidence type="ECO:0000256" key="1">
    <source>
        <dbReference type="ARBA" id="ARBA00004167"/>
    </source>
</evidence>
<feature type="region of interest" description="Disordered" evidence="6">
    <location>
        <begin position="516"/>
        <end position="547"/>
    </location>
</feature>
<dbReference type="PANTHER" id="PTHR46008">
    <property type="entry name" value="LEAF RUST 10 DISEASE-RESISTANCE LOCUS RECEPTOR-LIKE PROTEIN KINASE-LIKE 1.4"/>
    <property type="match status" value="1"/>
</dbReference>
<dbReference type="Pfam" id="PF00069">
    <property type="entry name" value="Pkinase"/>
    <property type="match status" value="1"/>
</dbReference>
<dbReference type="OrthoDB" id="4062651at2759"/>
<evidence type="ECO:0000256" key="5">
    <source>
        <dbReference type="ARBA" id="ARBA00023180"/>
    </source>
</evidence>
<dbReference type="Pfam" id="PF14380">
    <property type="entry name" value="WAK_assoc"/>
    <property type="match status" value="1"/>
</dbReference>
<dbReference type="PROSITE" id="PS50011">
    <property type="entry name" value="PROTEIN_KINASE_DOM"/>
    <property type="match status" value="1"/>
</dbReference>
<comment type="caution">
    <text evidence="9">The sequence shown here is derived from an EMBL/GenBank/DDBJ whole genome shotgun (WGS) entry which is preliminary data.</text>
</comment>
<dbReference type="SMART" id="SM00220">
    <property type="entry name" value="S_TKc"/>
    <property type="match status" value="1"/>
</dbReference>
<evidence type="ECO:0000259" key="8">
    <source>
        <dbReference type="PROSITE" id="PS50011"/>
    </source>
</evidence>
<organism evidence="9 10">
    <name type="scientific">Miscanthus lutarioriparius</name>
    <dbReference type="NCBI Taxonomy" id="422564"/>
    <lineage>
        <taxon>Eukaryota</taxon>
        <taxon>Viridiplantae</taxon>
        <taxon>Streptophyta</taxon>
        <taxon>Embryophyta</taxon>
        <taxon>Tracheophyta</taxon>
        <taxon>Spermatophyta</taxon>
        <taxon>Magnoliopsida</taxon>
        <taxon>Liliopsida</taxon>
        <taxon>Poales</taxon>
        <taxon>Poaceae</taxon>
        <taxon>PACMAD clade</taxon>
        <taxon>Panicoideae</taxon>
        <taxon>Andropogonodae</taxon>
        <taxon>Andropogoneae</taxon>
        <taxon>Saccharinae</taxon>
        <taxon>Miscanthus</taxon>
    </lineage>
</organism>
<feature type="signal peptide" evidence="7">
    <location>
        <begin position="1"/>
        <end position="30"/>
    </location>
</feature>
<dbReference type="InterPro" id="IPR032872">
    <property type="entry name" value="WAK_assoc_C"/>
</dbReference>
<name>A0A811P2W2_9POAL</name>
<dbReference type="InterPro" id="IPR011009">
    <property type="entry name" value="Kinase-like_dom_sf"/>
</dbReference>
<keyword evidence="4" id="KW-0067">ATP-binding</keyword>
<keyword evidence="2 7" id="KW-0732">Signal</keyword>
<dbReference type="InterPro" id="IPR000719">
    <property type="entry name" value="Prot_kinase_dom"/>
</dbReference>
<evidence type="ECO:0000313" key="10">
    <source>
        <dbReference type="Proteomes" id="UP000604825"/>
    </source>
</evidence>
<dbReference type="GO" id="GO:0005524">
    <property type="term" value="F:ATP binding"/>
    <property type="evidence" value="ECO:0007669"/>
    <property type="project" value="UniProtKB-KW"/>
</dbReference>
<dbReference type="InterPro" id="IPR025287">
    <property type="entry name" value="WAK_GUB"/>
</dbReference>
<accession>A0A811P2W2</accession>